<proteinExistence type="predicted"/>
<evidence type="ECO:0000256" key="1">
    <source>
        <dbReference type="ARBA" id="ARBA00004123"/>
    </source>
</evidence>
<feature type="domain" description="INO80 complex subunit F" evidence="4">
    <location>
        <begin position="45"/>
        <end position="91"/>
    </location>
</feature>
<dbReference type="OrthoDB" id="10070927at2759"/>
<organism evidence="5 6">
    <name type="scientific">Heterodermia speciosa</name>
    <dbReference type="NCBI Taxonomy" id="116794"/>
    <lineage>
        <taxon>Eukaryota</taxon>
        <taxon>Fungi</taxon>
        <taxon>Dikarya</taxon>
        <taxon>Ascomycota</taxon>
        <taxon>Pezizomycotina</taxon>
        <taxon>Lecanoromycetes</taxon>
        <taxon>OSLEUM clade</taxon>
        <taxon>Lecanoromycetidae</taxon>
        <taxon>Caliciales</taxon>
        <taxon>Physciaceae</taxon>
        <taxon>Heterodermia</taxon>
    </lineage>
</organism>
<feature type="compositionally biased region" description="Basic and acidic residues" evidence="3">
    <location>
        <begin position="1"/>
        <end position="13"/>
    </location>
</feature>
<name>A0A8H3EVN5_9LECA</name>
<dbReference type="Pfam" id="PF24245">
    <property type="entry name" value="INO80F"/>
    <property type="match status" value="1"/>
</dbReference>
<feature type="region of interest" description="Disordered" evidence="3">
    <location>
        <begin position="284"/>
        <end position="326"/>
    </location>
</feature>
<dbReference type="EMBL" id="CAJPDS010000013">
    <property type="protein sequence ID" value="CAF9913474.1"/>
    <property type="molecule type" value="Genomic_DNA"/>
</dbReference>
<dbReference type="InterPro" id="IPR056513">
    <property type="entry name" value="INO80F"/>
</dbReference>
<accession>A0A8H3EVN5</accession>
<gene>
    <name evidence="5" type="ORF">HETSPECPRED_001564</name>
</gene>
<keyword evidence="6" id="KW-1185">Reference proteome</keyword>
<dbReference type="AlphaFoldDB" id="A0A8H3EVN5"/>
<reference evidence="5" key="1">
    <citation type="submission" date="2021-03" db="EMBL/GenBank/DDBJ databases">
        <authorList>
            <person name="Tagirdzhanova G."/>
        </authorList>
    </citation>
    <scope>NUCLEOTIDE SEQUENCE</scope>
</reference>
<evidence type="ECO:0000313" key="5">
    <source>
        <dbReference type="EMBL" id="CAF9913474.1"/>
    </source>
</evidence>
<evidence type="ECO:0000256" key="3">
    <source>
        <dbReference type="SAM" id="MobiDB-lite"/>
    </source>
</evidence>
<evidence type="ECO:0000313" key="6">
    <source>
        <dbReference type="Proteomes" id="UP000664521"/>
    </source>
</evidence>
<feature type="region of interest" description="Disordered" evidence="3">
    <location>
        <begin position="1"/>
        <end position="43"/>
    </location>
</feature>
<sequence length="326" mass="36873">MEQPHIPRPEAKPKPKKKPANRRSRRTVAAGAIPPTLPPSVEEAYRKKCIELKRRMGEVEQNNDSFRLRKNRLLRGIRKMRLERSFLLHELGKRMRKNGANGYWDEESEGSSEGPPTPNDKPLRSKRSHRRPAATPPPLAQQLSEPNAEHHQHHNPNFQPPYAPNREFSFSMVPTPNGAPHVAPQPTGYSINDLYPSEASQIPFSLNVQDYFIQKTYMENRDPALEGLTQEQLVQSGIHVFNSMPTHRIEEWEDSYREQLGHWREAMHDMSRETGNAPLGVIKTRQQEGDRQAYARGGYDEGPHEDGAADAEDSAAASGGFTAVNG</sequence>
<keyword evidence="2" id="KW-0539">Nucleus</keyword>
<feature type="compositionally biased region" description="Basic and acidic residues" evidence="3">
    <location>
        <begin position="285"/>
        <end position="307"/>
    </location>
</feature>
<dbReference type="Proteomes" id="UP000664521">
    <property type="component" value="Unassembled WGS sequence"/>
</dbReference>
<feature type="compositionally biased region" description="Basic residues" evidence="3">
    <location>
        <begin position="14"/>
        <end position="26"/>
    </location>
</feature>
<protein>
    <recommendedName>
        <fullName evidence="4">INO80 complex subunit F domain-containing protein</fullName>
    </recommendedName>
</protein>
<evidence type="ECO:0000259" key="4">
    <source>
        <dbReference type="Pfam" id="PF24245"/>
    </source>
</evidence>
<evidence type="ECO:0000256" key="2">
    <source>
        <dbReference type="ARBA" id="ARBA00023242"/>
    </source>
</evidence>
<feature type="region of interest" description="Disordered" evidence="3">
    <location>
        <begin position="102"/>
        <end position="185"/>
    </location>
</feature>
<comment type="caution">
    <text evidence="5">The sequence shown here is derived from an EMBL/GenBank/DDBJ whole genome shotgun (WGS) entry which is preliminary data.</text>
</comment>
<dbReference type="GO" id="GO:0005634">
    <property type="term" value="C:nucleus"/>
    <property type="evidence" value="ECO:0007669"/>
    <property type="project" value="UniProtKB-SubCell"/>
</dbReference>
<comment type="subcellular location">
    <subcellularLocation>
        <location evidence="1">Nucleus</location>
    </subcellularLocation>
</comment>